<evidence type="ECO:0008006" key="3">
    <source>
        <dbReference type="Google" id="ProtNLM"/>
    </source>
</evidence>
<comment type="caution">
    <text evidence="1">The sequence shown here is derived from an EMBL/GenBank/DDBJ whole genome shotgun (WGS) entry which is preliminary data.</text>
</comment>
<evidence type="ECO:0000313" key="2">
    <source>
        <dbReference type="Proteomes" id="UP001596142"/>
    </source>
</evidence>
<protein>
    <recommendedName>
        <fullName evidence="3">Transposase</fullName>
    </recommendedName>
</protein>
<gene>
    <name evidence="1" type="ORF">ACFPU1_07680</name>
</gene>
<organism evidence="1 2">
    <name type="scientific">Thalassorhabdus alkalitolerans</name>
    <dbReference type="NCBI Taxonomy" id="2282697"/>
    <lineage>
        <taxon>Bacteria</taxon>
        <taxon>Bacillati</taxon>
        <taxon>Bacillota</taxon>
        <taxon>Bacilli</taxon>
        <taxon>Bacillales</taxon>
        <taxon>Bacillaceae</taxon>
        <taxon>Thalassorhabdus</taxon>
    </lineage>
</organism>
<reference evidence="2" key="1">
    <citation type="journal article" date="2019" name="Int. J. Syst. Evol. Microbiol.">
        <title>The Global Catalogue of Microorganisms (GCM) 10K type strain sequencing project: providing services to taxonomists for standard genome sequencing and annotation.</title>
        <authorList>
            <consortium name="The Broad Institute Genomics Platform"/>
            <consortium name="The Broad Institute Genome Sequencing Center for Infectious Disease"/>
            <person name="Wu L."/>
            <person name="Ma J."/>
        </authorList>
    </citation>
    <scope>NUCLEOTIDE SEQUENCE [LARGE SCALE GENOMIC DNA]</scope>
    <source>
        <strain evidence="2">CECT 7184</strain>
    </source>
</reference>
<evidence type="ECO:0000313" key="1">
    <source>
        <dbReference type="EMBL" id="MFC5712658.1"/>
    </source>
</evidence>
<proteinExistence type="predicted"/>
<dbReference type="EMBL" id="JBHSOZ010000003">
    <property type="protein sequence ID" value="MFC5712658.1"/>
    <property type="molecule type" value="Genomic_DNA"/>
</dbReference>
<dbReference type="Proteomes" id="UP001596142">
    <property type="component" value="Unassembled WGS sequence"/>
</dbReference>
<keyword evidence="2" id="KW-1185">Reference proteome</keyword>
<dbReference type="RefSeq" id="WP_054635055.1">
    <property type="nucleotide sequence ID" value="NZ_JBHSOZ010000003.1"/>
</dbReference>
<name>A0ABW0YND4_9BACI</name>
<sequence>MISKHEYLTPEDIEKLENLQAKVKEVNEVEDLKRYTTQMTIIYEKARLRNSLPKDAQEN</sequence>
<accession>A0ABW0YND4</accession>